<dbReference type="PANTHER" id="PTHR43434">
    <property type="entry name" value="PHOSPHOGLYCOLATE PHOSPHATASE"/>
    <property type="match status" value="1"/>
</dbReference>
<gene>
    <name evidence="5" type="primary">phnX_2</name>
    <name evidence="4" type="ORF">LS41612_17080</name>
    <name evidence="5" type="ORF">NCTC10338_01272</name>
</gene>
<dbReference type="PANTHER" id="PTHR43434:SF19">
    <property type="entry name" value="PHOSPHONOACETALDEHYDE HYDROLASE"/>
    <property type="match status" value="1"/>
</dbReference>
<dbReference type="GO" id="GO:0005829">
    <property type="term" value="C:cytosol"/>
    <property type="evidence" value="ECO:0007669"/>
    <property type="project" value="TreeGrafter"/>
</dbReference>
<dbReference type="AlphaFoldDB" id="A0A2S0K3E9"/>
<keyword evidence="1 5" id="KW-0378">Hydrolase</keyword>
<dbReference type="RefSeq" id="WP_024361574.1">
    <property type="nucleotide sequence ID" value="NZ_BJNS01000011.1"/>
</dbReference>
<dbReference type="InterPro" id="IPR036412">
    <property type="entry name" value="HAD-like_sf"/>
</dbReference>
<dbReference type="Proteomes" id="UP000255295">
    <property type="component" value="Unassembled WGS sequence"/>
</dbReference>
<dbReference type="EC" id="3.11.1.1" evidence="5"/>
<evidence type="ECO:0000313" key="6">
    <source>
        <dbReference type="Proteomes" id="UP000238825"/>
    </source>
</evidence>
<dbReference type="Gene3D" id="1.10.150.240">
    <property type="entry name" value="Putative phosphatase, domain 2"/>
    <property type="match status" value="1"/>
</dbReference>
<dbReference type="InterPro" id="IPR050155">
    <property type="entry name" value="HAD-like_hydrolase_sf"/>
</dbReference>
<protein>
    <submittedName>
        <fullName evidence="4">Phosphatase</fullName>
    </submittedName>
    <submittedName>
        <fullName evidence="5">Phosphonoacetaldehyde hydrolase</fullName>
        <ecNumber evidence="5">3.11.1.1</ecNumber>
    </submittedName>
</protein>
<accession>A0A2S0K3E9</accession>
<organism evidence="4 6">
    <name type="scientific">Lysinibacillus sphaericus</name>
    <name type="common">Bacillus sphaericus</name>
    <dbReference type="NCBI Taxonomy" id="1421"/>
    <lineage>
        <taxon>Bacteria</taxon>
        <taxon>Bacillati</taxon>
        <taxon>Bacillota</taxon>
        <taxon>Bacilli</taxon>
        <taxon>Bacillales</taxon>
        <taxon>Bacillaceae</taxon>
        <taxon>Lysinibacillus</taxon>
    </lineage>
</organism>
<keyword evidence="2" id="KW-0460">Magnesium</keyword>
<dbReference type="EMBL" id="UFSZ01000001">
    <property type="protein sequence ID" value="SUV16196.1"/>
    <property type="molecule type" value="Genomic_DNA"/>
</dbReference>
<dbReference type="SFLD" id="SFLDG01129">
    <property type="entry name" value="C1.5:_HAD__Beta-PGM__Phosphata"/>
    <property type="match status" value="1"/>
</dbReference>
<dbReference type="Pfam" id="PF13419">
    <property type="entry name" value="HAD_2"/>
    <property type="match status" value="1"/>
</dbReference>
<dbReference type="GO" id="GO:0008967">
    <property type="term" value="F:phosphoglycolate phosphatase activity"/>
    <property type="evidence" value="ECO:0007669"/>
    <property type="project" value="TreeGrafter"/>
</dbReference>
<evidence type="ECO:0000256" key="3">
    <source>
        <dbReference type="ARBA" id="ARBA00023270"/>
    </source>
</evidence>
<dbReference type="SUPFAM" id="SSF56784">
    <property type="entry name" value="HAD-like"/>
    <property type="match status" value="1"/>
</dbReference>
<evidence type="ECO:0000256" key="1">
    <source>
        <dbReference type="ARBA" id="ARBA00022801"/>
    </source>
</evidence>
<dbReference type="GO" id="GO:0050194">
    <property type="term" value="F:phosphonoacetaldehyde hydrolase activity"/>
    <property type="evidence" value="ECO:0007669"/>
    <property type="project" value="UniProtKB-EC"/>
</dbReference>
<proteinExistence type="predicted"/>
<dbReference type="GeneID" id="48277916"/>
<dbReference type="InterPro" id="IPR023198">
    <property type="entry name" value="PGP-like_dom2"/>
</dbReference>
<dbReference type="GO" id="GO:0006281">
    <property type="term" value="P:DNA repair"/>
    <property type="evidence" value="ECO:0007669"/>
    <property type="project" value="TreeGrafter"/>
</dbReference>
<evidence type="ECO:0000313" key="7">
    <source>
        <dbReference type="Proteomes" id="UP000255295"/>
    </source>
</evidence>
<dbReference type="InterPro" id="IPR041492">
    <property type="entry name" value="HAD_2"/>
</dbReference>
<reference evidence="4 6" key="1">
    <citation type="submission" date="2017-03" db="EMBL/GenBank/DDBJ databases">
        <title>The whole genome sequencing and assembly of Lysinibacillus sphaericus DSM 28T strain.</title>
        <authorList>
            <person name="Lee Y.-J."/>
            <person name="Yi H."/>
            <person name="Bahn Y.-S."/>
            <person name="Kim J.F."/>
            <person name="Lee D.-W."/>
        </authorList>
    </citation>
    <scope>NUCLEOTIDE SEQUENCE [LARGE SCALE GENOMIC DNA]</scope>
    <source>
        <strain evidence="4 6">DSM 28</strain>
    </source>
</reference>
<sequence>MKYNIELAVFDLAGTLVEDNNGVRDCLYKAAVDYGLNVTKDEISNHMGTNKIHLYQFLIARTKGNFIDFKNFEVDIDNSTQDEAVKLYDRYTEYMIAYYQENCREIEGATETLKWCKENGIKVATGTGFHKEINSVIMESLGWVKDGLIDYAVDLDMVPEGKGRPAPFMIFKAMEYLNVQNVRNVIKIGDTPADMLEGYNAGCKAVIGVTQGSTPIEVWGKYYHTHVLDTVKELPALIESGKIV</sequence>
<dbReference type="SFLD" id="SFLDS00003">
    <property type="entry name" value="Haloacid_Dehalogenase"/>
    <property type="match status" value="1"/>
</dbReference>
<keyword evidence="3" id="KW-0704">Schiff base</keyword>
<evidence type="ECO:0000256" key="2">
    <source>
        <dbReference type="ARBA" id="ARBA00022842"/>
    </source>
</evidence>
<dbReference type="Proteomes" id="UP000238825">
    <property type="component" value="Chromosome"/>
</dbReference>
<dbReference type="EMBL" id="CP019980">
    <property type="protein sequence ID" value="AVK97871.1"/>
    <property type="molecule type" value="Genomic_DNA"/>
</dbReference>
<dbReference type="InterPro" id="IPR023214">
    <property type="entry name" value="HAD_sf"/>
</dbReference>
<evidence type="ECO:0000313" key="4">
    <source>
        <dbReference type="EMBL" id="AVK97871.1"/>
    </source>
</evidence>
<dbReference type="Gene3D" id="3.40.50.1000">
    <property type="entry name" value="HAD superfamily/HAD-like"/>
    <property type="match status" value="1"/>
</dbReference>
<reference evidence="5 7" key="2">
    <citation type="submission" date="2018-06" db="EMBL/GenBank/DDBJ databases">
        <authorList>
            <consortium name="Pathogen Informatics"/>
            <person name="Doyle S."/>
        </authorList>
    </citation>
    <scope>NUCLEOTIDE SEQUENCE [LARGE SCALE GENOMIC DNA]</scope>
    <source>
        <strain evidence="5 7">NCTC10338</strain>
    </source>
</reference>
<evidence type="ECO:0000313" key="5">
    <source>
        <dbReference type="EMBL" id="SUV16196.1"/>
    </source>
</evidence>
<name>A0A2S0K3E9_LYSSH</name>